<dbReference type="AlphaFoldDB" id="S3P0E7"/>
<evidence type="ECO:0000256" key="1">
    <source>
        <dbReference type="SAM" id="Phobius"/>
    </source>
</evidence>
<keyword evidence="1" id="KW-0472">Membrane</keyword>
<dbReference type="InterPro" id="IPR021762">
    <property type="entry name" value="DUF3325"/>
</dbReference>
<name>S3P0E7_9GAMM</name>
<accession>S3P0E7</accession>
<feature type="transmembrane region" description="Helical" evidence="1">
    <location>
        <begin position="66"/>
        <end position="84"/>
    </location>
</feature>
<dbReference type="RefSeq" id="WP_016655197.1">
    <property type="nucleotide sequence ID" value="NZ_KE340351.1"/>
</dbReference>
<gene>
    <name evidence="2" type="ORF">F945_00767</name>
</gene>
<reference evidence="2 3" key="1">
    <citation type="submission" date="2013-06" db="EMBL/GenBank/DDBJ databases">
        <title>The Genome Sequence of Acinetobacter rudis CIP 110305.</title>
        <authorList>
            <consortium name="The Broad Institute Genome Sequencing Platform"/>
            <consortium name="The Broad Institute Genome Sequencing Center for Infectious Disease"/>
            <person name="Cerqueira G."/>
            <person name="Feldgarden M."/>
            <person name="Courvalin P."/>
            <person name="Perichon B."/>
            <person name="Grillot-Courvalin C."/>
            <person name="Clermont D."/>
            <person name="Rocha E."/>
            <person name="Yoon E.-J."/>
            <person name="Nemec A."/>
            <person name="Young S.K."/>
            <person name="Zeng Q."/>
            <person name="Gargeya S."/>
            <person name="Fitzgerald M."/>
            <person name="Abouelleil A."/>
            <person name="Alvarado L."/>
            <person name="Berlin A.M."/>
            <person name="Chapman S.B."/>
            <person name="Dewar J."/>
            <person name="Goldberg J."/>
            <person name="Griggs A."/>
            <person name="Gujja S."/>
            <person name="Hansen M."/>
            <person name="Howarth C."/>
            <person name="Imamovic A."/>
            <person name="Larimer J."/>
            <person name="McCowan C."/>
            <person name="Murphy C."/>
            <person name="Pearson M."/>
            <person name="Priest M."/>
            <person name="Roberts A."/>
            <person name="Saif S."/>
            <person name="Shea T."/>
            <person name="Sykes S."/>
            <person name="Wortman J."/>
            <person name="Nusbaum C."/>
            <person name="Birren B."/>
        </authorList>
    </citation>
    <scope>NUCLEOTIDE SEQUENCE [LARGE SCALE GENOMIC DNA]</scope>
    <source>
        <strain evidence="2 3">CIP 110305</strain>
    </source>
</reference>
<sequence>MFICMVIGNLLYALGCFVCAMPKHQPDIFNVCLTKFSIYSLRIIGCLDLLLTLIQCVGESDASMGVATFLVSLTLAAVLVMLTLSYQAHSFIPCVLGLSLFLKYFSTLFTG</sequence>
<evidence type="ECO:0000313" key="3">
    <source>
        <dbReference type="Proteomes" id="UP000014568"/>
    </source>
</evidence>
<proteinExistence type="predicted"/>
<dbReference type="HOGENOM" id="CLU_2152877_0_0_6"/>
<keyword evidence="1" id="KW-1133">Transmembrane helix</keyword>
<dbReference type="EMBL" id="ATGI01000006">
    <property type="protein sequence ID" value="EPF79879.1"/>
    <property type="molecule type" value="Genomic_DNA"/>
</dbReference>
<keyword evidence="1" id="KW-0812">Transmembrane</keyword>
<organism evidence="2 3">
    <name type="scientific">Acinetobacter rudis CIP 110305</name>
    <dbReference type="NCBI Taxonomy" id="421052"/>
    <lineage>
        <taxon>Bacteria</taxon>
        <taxon>Pseudomonadati</taxon>
        <taxon>Pseudomonadota</taxon>
        <taxon>Gammaproteobacteria</taxon>
        <taxon>Moraxellales</taxon>
        <taxon>Moraxellaceae</taxon>
        <taxon>Acinetobacter</taxon>
    </lineage>
</organism>
<dbReference type="Proteomes" id="UP000014568">
    <property type="component" value="Unassembled WGS sequence"/>
</dbReference>
<feature type="transmembrane region" description="Helical" evidence="1">
    <location>
        <begin position="36"/>
        <end position="54"/>
    </location>
</feature>
<dbReference type="Pfam" id="PF11804">
    <property type="entry name" value="DUF3325"/>
    <property type="match status" value="1"/>
</dbReference>
<dbReference type="STRING" id="632955.GCA_000829675_01399"/>
<keyword evidence="3" id="KW-1185">Reference proteome</keyword>
<dbReference type="PATRIC" id="fig|421052.3.peg.758"/>
<feature type="transmembrane region" description="Helical" evidence="1">
    <location>
        <begin position="90"/>
        <end position="109"/>
    </location>
</feature>
<protein>
    <submittedName>
        <fullName evidence="2">Uncharacterized protein</fullName>
    </submittedName>
</protein>
<comment type="caution">
    <text evidence="2">The sequence shown here is derived from an EMBL/GenBank/DDBJ whole genome shotgun (WGS) entry which is preliminary data.</text>
</comment>
<evidence type="ECO:0000313" key="2">
    <source>
        <dbReference type="EMBL" id="EPF79879.1"/>
    </source>
</evidence>